<protein>
    <submittedName>
        <fullName evidence="1">Uncharacterized protein</fullName>
    </submittedName>
</protein>
<reference evidence="1" key="2">
    <citation type="journal article" name="Front. Microbiol.">
        <title>Degradative Capacity of Two Strains of Rhodonia placenta: From Phenotype to Genotype.</title>
        <authorList>
            <person name="Kolle M."/>
            <person name="Horta M.A.C."/>
            <person name="Nowrousian M."/>
            <person name="Ohm R.A."/>
            <person name="Benz J.P."/>
            <person name="Pilgard A."/>
        </authorList>
    </citation>
    <scope>NUCLEOTIDE SEQUENCE</scope>
    <source>
        <strain evidence="1">FPRL280</strain>
    </source>
</reference>
<dbReference type="EMBL" id="JADOXO010000272">
    <property type="protein sequence ID" value="KAF9807494.1"/>
    <property type="molecule type" value="Genomic_DNA"/>
</dbReference>
<gene>
    <name evidence="1" type="ORF">IEO21_08190</name>
</gene>
<organism evidence="1 2">
    <name type="scientific">Rhodonia placenta</name>
    <dbReference type="NCBI Taxonomy" id="104341"/>
    <lineage>
        <taxon>Eukaryota</taxon>
        <taxon>Fungi</taxon>
        <taxon>Dikarya</taxon>
        <taxon>Basidiomycota</taxon>
        <taxon>Agaricomycotina</taxon>
        <taxon>Agaricomycetes</taxon>
        <taxon>Polyporales</taxon>
        <taxon>Adustoporiaceae</taxon>
        <taxon>Rhodonia</taxon>
    </lineage>
</organism>
<dbReference type="Proteomes" id="UP000639403">
    <property type="component" value="Unassembled WGS sequence"/>
</dbReference>
<comment type="caution">
    <text evidence="1">The sequence shown here is derived from an EMBL/GenBank/DDBJ whole genome shotgun (WGS) entry which is preliminary data.</text>
</comment>
<name>A0A8H7NWN5_9APHY</name>
<dbReference type="AlphaFoldDB" id="A0A8H7NWN5"/>
<accession>A0A8H7NWN5</accession>
<evidence type="ECO:0000313" key="1">
    <source>
        <dbReference type="EMBL" id="KAF9807494.1"/>
    </source>
</evidence>
<proteinExistence type="predicted"/>
<sequence>MSGDNALSTVERLAESGLLFGTLDEDEERQRDRQLFFERCGYMLRPRYCPGWVPSWRKKMENVLLSLKMVRFCRWVIKFQCMVDQGSPIRT</sequence>
<reference evidence="1" key="1">
    <citation type="submission" date="2020-11" db="EMBL/GenBank/DDBJ databases">
        <authorList>
            <person name="Koelle M."/>
            <person name="Horta M.A.C."/>
            <person name="Nowrousian M."/>
            <person name="Ohm R.A."/>
            <person name="Benz P."/>
            <person name="Pilgard A."/>
        </authorList>
    </citation>
    <scope>NUCLEOTIDE SEQUENCE</scope>
    <source>
        <strain evidence="1">FPRL280</strain>
    </source>
</reference>
<evidence type="ECO:0000313" key="2">
    <source>
        <dbReference type="Proteomes" id="UP000639403"/>
    </source>
</evidence>